<dbReference type="EMBL" id="JAAGMN010006521">
    <property type="protein sequence ID" value="NEE17052.1"/>
    <property type="molecule type" value="Genomic_DNA"/>
</dbReference>
<accession>A0A6G3XHI0</accession>
<reference evidence="1" key="1">
    <citation type="submission" date="2020-01" db="EMBL/GenBank/DDBJ databases">
        <title>Insect and environment-associated Actinomycetes.</title>
        <authorList>
            <person name="Currrie C."/>
            <person name="Chevrette M."/>
            <person name="Carlson C."/>
            <person name="Stubbendieck R."/>
            <person name="Wendt-Pienkowski E."/>
        </authorList>
    </citation>
    <scope>NUCLEOTIDE SEQUENCE</scope>
    <source>
        <strain evidence="1">SID7499</strain>
    </source>
</reference>
<feature type="non-terminal residue" evidence="1">
    <location>
        <position position="1"/>
    </location>
</feature>
<comment type="caution">
    <text evidence="1">The sequence shown here is derived from an EMBL/GenBank/DDBJ whole genome shotgun (WGS) entry which is preliminary data.</text>
</comment>
<dbReference type="GO" id="GO:0008742">
    <property type="term" value="F:L-ribulose-phosphate 4-epimerase activity"/>
    <property type="evidence" value="ECO:0007669"/>
    <property type="project" value="UniProtKB-EC"/>
</dbReference>
<dbReference type="AlphaFoldDB" id="A0A6G3XHI0"/>
<protein>
    <submittedName>
        <fullName evidence="1">L-ribulose-5-phosphate 4-epimerase</fullName>
        <ecNumber evidence="1">5.1.3.4</ecNumber>
    </submittedName>
</protein>
<sequence length="42" mass="4541">AVAEMALHTLSLGAVRPPQHLLDRHFTRKHGADAYYGNPGAT</sequence>
<proteinExistence type="predicted"/>
<keyword evidence="1" id="KW-0413">Isomerase</keyword>
<gene>
    <name evidence="1" type="primary">araD</name>
    <name evidence="1" type="ORF">G3M58_62620</name>
</gene>
<organism evidence="1">
    <name type="scientific">Streptomyces sp. SID7499</name>
    <dbReference type="NCBI Taxonomy" id="2706086"/>
    <lineage>
        <taxon>Bacteria</taxon>
        <taxon>Bacillati</taxon>
        <taxon>Actinomycetota</taxon>
        <taxon>Actinomycetes</taxon>
        <taxon>Kitasatosporales</taxon>
        <taxon>Streptomycetaceae</taxon>
        <taxon>Streptomyces</taxon>
    </lineage>
</organism>
<name>A0A6G3XHI0_9ACTN</name>
<evidence type="ECO:0000313" key="1">
    <source>
        <dbReference type="EMBL" id="NEE17052.1"/>
    </source>
</evidence>
<dbReference type="EC" id="5.1.3.4" evidence="1"/>